<dbReference type="EMBL" id="JADGJH010004484">
    <property type="protein sequence ID" value="KAJ3085662.1"/>
    <property type="molecule type" value="Genomic_DNA"/>
</dbReference>
<dbReference type="Proteomes" id="UP001211907">
    <property type="component" value="Unassembled WGS sequence"/>
</dbReference>
<evidence type="ECO:0000313" key="2">
    <source>
        <dbReference type="EMBL" id="KAJ3085662.1"/>
    </source>
</evidence>
<feature type="compositionally biased region" description="Polar residues" evidence="1">
    <location>
        <begin position="53"/>
        <end position="63"/>
    </location>
</feature>
<gene>
    <name evidence="2" type="ORF">HK100_008965</name>
</gene>
<evidence type="ECO:0000313" key="3">
    <source>
        <dbReference type="Proteomes" id="UP001211907"/>
    </source>
</evidence>
<comment type="caution">
    <text evidence="2">The sequence shown here is derived from an EMBL/GenBank/DDBJ whole genome shotgun (WGS) entry which is preliminary data.</text>
</comment>
<reference evidence="2" key="1">
    <citation type="submission" date="2020-05" db="EMBL/GenBank/DDBJ databases">
        <title>Phylogenomic resolution of chytrid fungi.</title>
        <authorList>
            <person name="Stajich J.E."/>
            <person name="Amses K."/>
            <person name="Simmons R."/>
            <person name="Seto K."/>
            <person name="Myers J."/>
            <person name="Bonds A."/>
            <person name="Quandt C.A."/>
            <person name="Barry K."/>
            <person name="Liu P."/>
            <person name="Grigoriev I."/>
            <person name="Longcore J.E."/>
            <person name="James T.Y."/>
        </authorList>
    </citation>
    <scope>NUCLEOTIDE SEQUENCE</scope>
    <source>
        <strain evidence="2">JEL0513</strain>
    </source>
</reference>
<protein>
    <submittedName>
        <fullName evidence="2">Uncharacterized protein</fullName>
    </submittedName>
</protein>
<evidence type="ECO:0000256" key="1">
    <source>
        <dbReference type="SAM" id="MobiDB-lite"/>
    </source>
</evidence>
<accession>A0AAD5SMA9</accession>
<sequence>MQKGCHTKLELQFSGCKHQLASDDTAHRDALIQQTQAIAAANRGQERKEYEQQHQTQQPLTHYQSDDDLFCNNYINGDESIYDNQNGISNSDDEIEPYAIITQNNLGYSS</sequence>
<feature type="region of interest" description="Disordered" evidence="1">
    <location>
        <begin position="42"/>
        <end position="63"/>
    </location>
</feature>
<keyword evidence="3" id="KW-1185">Reference proteome</keyword>
<dbReference type="AlphaFoldDB" id="A0AAD5SMA9"/>
<organism evidence="2 3">
    <name type="scientific">Physocladia obscura</name>
    <dbReference type="NCBI Taxonomy" id="109957"/>
    <lineage>
        <taxon>Eukaryota</taxon>
        <taxon>Fungi</taxon>
        <taxon>Fungi incertae sedis</taxon>
        <taxon>Chytridiomycota</taxon>
        <taxon>Chytridiomycota incertae sedis</taxon>
        <taxon>Chytridiomycetes</taxon>
        <taxon>Chytridiales</taxon>
        <taxon>Chytriomycetaceae</taxon>
        <taxon>Physocladia</taxon>
    </lineage>
</organism>
<name>A0AAD5SMA9_9FUNG</name>
<proteinExistence type="predicted"/>